<keyword evidence="6" id="KW-0732">Signal</keyword>
<dbReference type="Proteomes" id="UP000094565">
    <property type="component" value="Chromosome 2"/>
</dbReference>
<evidence type="ECO:0000313" key="7">
    <source>
        <dbReference type="EMBL" id="ANZ75881.1"/>
    </source>
</evidence>
<comment type="similarity">
    <text evidence="2 6">Belongs to the GDT1 family.</text>
</comment>
<evidence type="ECO:0000256" key="3">
    <source>
        <dbReference type="ARBA" id="ARBA00022692"/>
    </source>
</evidence>
<keyword evidence="4 6" id="KW-1133">Transmembrane helix</keyword>
<dbReference type="GO" id="GO:0032472">
    <property type="term" value="P:Golgi calcium ion transport"/>
    <property type="evidence" value="ECO:0007669"/>
    <property type="project" value="TreeGrafter"/>
</dbReference>
<evidence type="ECO:0000256" key="6">
    <source>
        <dbReference type="RuleBase" id="RU365102"/>
    </source>
</evidence>
<evidence type="ECO:0000256" key="5">
    <source>
        <dbReference type="ARBA" id="ARBA00023136"/>
    </source>
</evidence>
<keyword evidence="5 6" id="KW-0472">Membrane</keyword>
<keyword evidence="3 6" id="KW-0812">Transmembrane</keyword>
<keyword evidence="8" id="KW-1185">Reference proteome</keyword>
<feature type="transmembrane region" description="Helical" evidence="6">
    <location>
        <begin position="297"/>
        <end position="315"/>
    </location>
</feature>
<proteinExistence type="inferred from homology"/>
<dbReference type="GO" id="GO:0015085">
    <property type="term" value="F:calcium ion transmembrane transporter activity"/>
    <property type="evidence" value="ECO:0007669"/>
    <property type="project" value="TreeGrafter"/>
</dbReference>
<dbReference type="GO" id="GO:0032468">
    <property type="term" value="P:Golgi calcium ion homeostasis"/>
    <property type="evidence" value="ECO:0007669"/>
    <property type="project" value="TreeGrafter"/>
</dbReference>
<comment type="subcellular location">
    <subcellularLocation>
        <location evidence="1 6">Membrane</location>
        <topology evidence="1 6">Multi-pass membrane protein</topology>
    </subcellularLocation>
</comment>
<feature type="transmembrane region" description="Helical" evidence="6">
    <location>
        <begin position="115"/>
        <end position="140"/>
    </location>
</feature>
<dbReference type="Pfam" id="PF01169">
    <property type="entry name" value="GDT1"/>
    <property type="match status" value="2"/>
</dbReference>
<comment type="caution">
    <text evidence="6">Lacks conserved residue(s) required for the propagation of feature annotation.</text>
</comment>
<dbReference type="PROSITE" id="PS01214">
    <property type="entry name" value="UPF0016"/>
    <property type="match status" value="1"/>
</dbReference>
<dbReference type="EMBL" id="CP014585">
    <property type="protein sequence ID" value="ANZ75881.1"/>
    <property type="molecule type" value="Genomic_DNA"/>
</dbReference>
<gene>
    <name evidence="7" type="primary">GDT1</name>
    <name evidence="7" type="ORF">ATY40_BA7501929</name>
</gene>
<evidence type="ECO:0000313" key="8">
    <source>
        <dbReference type="Proteomes" id="UP000094565"/>
    </source>
</evidence>
<dbReference type="OrthoDB" id="442680at2759"/>
<evidence type="ECO:0000256" key="2">
    <source>
        <dbReference type="ARBA" id="ARBA00009190"/>
    </source>
</evidence>
<feature type="transmembrane region" description="Helical" evidence="6">
    <location>
        <begin position="264"/>
        <end position="285"/>
    </location>
</feature>
<evidence type="ECO:0000256" key="1">
    <source>
        <dbReference type="ARBA" id="ARBA00004141"/>
    </source>
</evidence>
<dbReference type="GO" id="GO:0000329">
    <property type="term" value="C:fungal-type vacuole membrane"/>
    <property type="evidence" value="ECO:0007669"/>
    <property type="project" value="TreeGrafter"/>
</dbReference>
<dbReference type="PANTHER" id="PTHR12608">
    <property type="entry name" value="TRANSMEMBRANE PROTEIN HTP-1 RELATED"/>
    <property type="match status" value="1"/>
</dbReference>
<evidence type="ECO:0000256" key="4">
    <source>
        <dbReference type="ARBA" id="ARBA00022989"/>
    </source>
</evidence>
<dbReference type="AlphaFoldDB" id="A0A1B2JD49"/>
<dbReference type="GO" id="GO:0005384">
    <property type="term" value="F:manganese ion transmembrane transporter activity"/>
    <property type="evidence" value="ECO:0007669"/>
    <property type="project" value="TreeGrafter"/>
</dbReference>
<feature type="transmembrane region" description="Helical" evidence="6">
    <location>
        <begin position="226"/>
        <end position="244"/>
    </location>
</feature>
<dbReference type="InterPro" id="IPR049555">
    <property type="entry name" value="GDT1-like_CS"/>
</dbReference>
<protein>
    <recommendedName>
        <fullName evidence="6">GDT1 family protein</fullName>
    </recommendedName>
</protein>
<dbReference type="GO" id="GO:0005794">
    <property type="term" value="C:Golgi apparatus"/>
    <property type="evidence" value="ECO:0007669"/>
    <property type="project" value="TreeGrafter"/>
</dbReference>
<dbReference type="PANTHER" id="PTHR12608:SF1">
    <property type="entry name" value="TRANSMEMBRANE PROTEIN 165"/>
    <property type="match status" value="1"/>
</dbReference>
<feature type="signal peptide" evidence="6">
    <location>
        <begin position="1"/>
        <end position="20"/>
    </location>
</feature>
<feature type="chain" id="PRO_5017496500" description="GDT1 family protein" evidence="6">
    <location>
        <begin position="21"/>
        <end position="319"/>
    </location>
</feature>
<organism evidence="7 8">
    <name type="scientific">Komagataella pastoris</name>
    <name type="common">Yeast</name>
    <name type="synonym">Pichia pastoris</name>
    <dbReference type="NCBI Taxonomy" id="4922"/>
    <lineage>
        <taxon>Eukaryota</taxon>
        <taxon>Fungi</taxon>
        <taxon>Dikarya</taxon>
        <taxon>Ascomycota</taxon>
        <taxon>Saccharomycotina</taxon>
        <taxon>Pichiomycetes</taxon>
        <taxon>Pichiales</taxon>
        <taxon>Pichiaceae</taxon>
        <taxon>Komagataella</taxon>
    </lineage>
</organism>
<dbReference type="InterPro" id="IPR001727">
    <property type="entry name" value="GDT1-like"/>
</dbReference>
<name>A0A1B2JD49_PICPA</name>
<sequence length="319" mass="34603">MKFGLGSLGLAMALVPIASALYRVNSYETYVPTTVGPHPTGSIEPADDQTDIKIEPTVYSQLLDELENELEEPNEMVNPDDLASIWMSFSMIIVSEIGDKTFLIAALMAMRSPRWLVFAGASSALVVMTVLSCIVGHILPTLLTEKTTKTLASILFVVFGIKLAKEGFETPKDVGVEEELAEVEEEIALSAINNKLDDAETGAVSGSNKKKYQSTISHILEETKNLLSFILSPTFLQVFTMTFLGEWGDRSQIATIAMAASAQFWFVIVGSVLGHALCTGIAVLGGKLLAGHISLRAVNLGGSLAFFIFAFIYLYEIYM</sequence>
<reference evidence="7 8" key="1">
    <citation type="submission" date="2016-02" db="EMBL/GenBank/DDBJ databases">
        <title>Comparative genomic and transcriptomic foundation for Pichia pastoris.</title>
        <authorList>
            <person name="Love K.R."/>
            <person name="Shah K.A."/>
            <person name="Whittaker C.A."/>
            <person name="Wu J."/>
            <person name="Bartlett M.C."/>
            <person name="Ma D."/>
            <person name="Leeson R.L."/>
            <person name="Priest M."/>
            <person name="Young S.K."/>
            <person name="Love J.C."/>
        </authorList>
    </citation>
    <scope>NUCLEOTIDE SEQUENCE [LARGE SCALE GENOMIC DNA]</scope>
    <source>
        <strain evidence="7 8">ATCC 28485</strain>
    </source>
</reference>
<accession>A0A1B2JD49</accession>